<evidence type="ECO:0000256" key="4">
    <source>
        <dbReference type="ARBA" id="ARBA00022989"/>
    </source>
</evidence>
<organism evidence="10 11">
    <name type="scientific">Aminivibrio pyruvatiphilus</name>
    <dbReference type="NCBI Taxonomy" id="1005740"/>
    <lineage>
        <taxon>Bacteria</taxon>
        <taxon>Thermotogati</taxon>
        <taxon>Synergistota</taxon>
        <taxon>Synergistia</taxon>
        <taxon>Synergistales</taxon>
        <taxon>Aminobacteriaceae</taxon>
        <taxon>Aminivibrio</taxon>
    </lineage>
</organism>
<feature type="transmembrane region" description="Helical" evidence="7">
    <location>
        <begin position="356"/>
        <end position="389"/>
    </location>
</feature>
<keyword evidence="4 7" id="KW-1133">Transmembrane helix</keyword>
<dbReference type="InterPro" id="IPR050250">
    <property type="entry name" value="Macrolide_Exporter_MacB"/>
</dbReference>
<evidence type="ECO:0000313" key="10">
    <source>
        <dbReference type="EMBL" id="TDY62883.1"/>
    </source>
</evidence>
<feature type="domain" description="ABC3 transporter permease C-terminal" evidence="8">
    <location>
        <begin position="287"/>
        <end position="398"/>
    </location>
</feature>
<keyword evidence="2" id="KW-1003">Cell membrane</keyword>
<evidence type="ECO:0000256" key="7">
    <source>
        <dbReference type="SAM" id="Phobius"/>
    </source>
</evidence>
<evidence type="ECO:0000313" key="11">
    <source>
        <dbReference type="Proteomes" id="UP000295066"/>
    </source>
</evidence>
<evidence type="ECO:0000256" key="2">
    <source>
        <dbReference type="ARBA" id="ARBA00022475"/>
    </source>
</evidence>
<feature type="transmembrane region" description="Helical" evidence="7">
    <location>
        <begin position="282"/>
        <end position="308"/>
    </location>
</feature>
<dbReference type="InterPro" id="IPR025857">
    <property type="entry name" value="MacB_PCD"/>
</dbReference>
<name>A0A4R8MB29_9BACT</name>
<dbReference type="Pfam" id="PF02687">
    <property type="entry name" value="FtsX"/>
    <property type="match status" value="1"/>
</dbReference>
<feature type="transmembrane region" description="Helical" evidence="7">
    <location>
        <begin position="329"/>
        <end position="350"/>
    </location>
</feature>
<dbReference type="GO" id="GO:0005886">
    <property type="term" value="C:plasma membrane"/>
    <property type="evidence" value="ECO:0007669"/>
    <property type="project" value="UniProtKB-SubCell"/>
</dbReference>
<dbReference type="PANTHER" id="PTHR30572">
    <property type="entry name" value="MEMBRANE COMPONENT OF TRANSPORTER-RELATED"/>
    <property type="match status" value="1"/>
</dbReference>
<evidence type="ECO:0000259" key="9">
    <source>
        <dbReference type="Pfam" id="PF12704"/>
    </source>
</evidence>
<evidence type="ECO:0000256" key="3">
    <source>
        <dbReference type="ARBA" id="ARBA00022692"/>
    </source>
</evidence>
<comment type="caution">
    <text evidence="10">The sequence shown here is derived from an EMBL/GenBank/DDBJ whole genome shotgun (WGS) entry which is preliminary data.</text>
</comment>
<comment type="subcellular location">
    <subcellularLocation>
        <location evidence="1">Cell membrane</location>
        <topology evidence="1">Multi-pass membrane protein</topology>
    </subcellularLocation>
</comment>
<evidence type="ECO:0000256" key="1">
    <source>
        <dbReference type="ARBA" id="ARBA00004651"/>
    </source>
</evidence>
<accession>A0A4R8MB29</accession>
<dbReference type="Pfam" id="PF12704">
    <property type="entry name" value="MacB_PCD"/>
    <property type="match status" value="1"/>
</dbReference>
<feature type="domain" description="MacB-like periplasmic core" evidence="9">
    <location>
        <begin position="19"/>
        <end position="245"/>
    </location>
</feature>
<dbReference type="Proteomes" id="UP000295066">
    <property type="component" value="Unassembled WGS sequence"/>
</dbReference>
<evidence type="ECO:0000256" key="6">
    <source>
        <dbReference type="ARBA" id="ARBA00038076"/>
    </source>
</evidence>
<reference evidence="10 11" key="1">
    <citation type="submission" date="2019-03" db="EMBL/GenBank/DDBJ databases">
        <title>Genomic Encyclopedia of Type Strains, Phase IV (KMG-IV): sequencing the most valuable type-strain genomes for metagenomic binning, comparative biology and taxonomic classification.</title>
        <authorList>
            <person name="Goeker M."/>
        </authorList>
    </citation>
    <scope>NUCLEOTIDE SEQUENCE [LARGE SCALE GENOMIC DNA]</scope>
    <source>
        <strain evidence="10 11">DSM 25964</strain>
    </source>
</reference>
<feature type="transmembrane region" description="Helical" evidence="7">
    <location>
        <begin position="21"/>
        <end position="43"/>
    </location>
</feature>
<gene>
    <name evidence="10" type="ORF">C8D99_103103</name>
</gene>
<protein>
    <submittedName>
        <fullName evidence="10">Putative ABC transport system permease protein</fullName>
    </submittedName>
</protein>
<dbReference type="EMBL" id="SORI01000003">
    <property type="protein sequence ID" value="TDY62883.1"/>
    <property type="molecule type" value="Genomic_DNA"/>
</dbReference>
<dbReference type="PANTHER" id="PTHR30572:SF4">
    <property type="entry name" value="ABC TRANSPORTER PERMEASE YTRF"/>
    <property type="match status" value="1"/>
</dbReference>
<evidence type="ECO:0000259" key="8">
    <source>
        <dbReference type="Pfam" id="PF02687"/>
    </source>
</evidence>
<sequence length="406" mass="43314">MLETLRTAVRSLLSNKIRSALTMLGIIIGVAAVITMVAIGAGASVNIQKFISGVGSNILIVMPGASTAGGVRQQAGSASTLTVQDAEALEQEAFALKGVAPEIYSRTQLVYGNMNWSTMITGSTPSIFDIREWRIADGRFFLDGEARSGAKVVVLGSTVAKNLFGEEDPIGKTIRIRNVPMDVVGVLAPKGQTPWGQDQDDTAFVPFRTAQLRLFRRAAANSVQRITVSALNGDSVSEAEREIKAIIRQRHRLSDRETDDFDVRNMAEMLDAAAQSTKVMSLLLGAVASVSLLVGGIGIMNIMLVSVTERTREIGIRMAIGARGSDIRTQFLMEALLLSVAGGIIGIVLGTSASKIITGILGWATVVSTGSIVLAFGFSVFVGIFFGFYPAWKASLLNPIEALRYE</sequence>
<evidence type="ECO:0000256" key="5">
    <source>
        <dbReference type="ARBA" id="ARBA00023136"/>
    </source>
</evidence>
<proteinExistence type="inferred from homology"/>
<dbReference type="AlphaFoldDB" id="A0A4R8MB29"/>
<keyword evidence="11" id="KW-1185">Reference proteome</keyword>
<dbReference type="GO" id="GO:0022857">
    <property type="term" value="F:transmembrane transporter activity"/>
    <property type="evidence" value="ECO:0007669"/>
    <property type="project" value="TreeGrafter"/>
</dbReference>
<keyword evidence="5 7" id="KW-0472">Membrane</keyword>
<comment type="similarity">
    <text evidence="6">Belongs to the ABC-4 integral membrane protein family.</text>
</comment>
<dbReference type="InterPro" id="IPR003838">
    <property type="entry name" value="ABC3_permease_C"/>
</dbReference>
<dbReference type="RefSeq" id="WP_243833824.1">
    <property type="nucleotide sequence ID" value="NZ_SORI01000003.1"/>
</dbReference>
<keyword evidence="3 7" id="KW-0812">Transmembrane</keyword>